<dbReference type="SUPFAM" id="SSF88659">
    <property type="entry name" value="Sigma3 and sigma4 domains of RNA polymerase sigma factors"/>
    <property type="match status" value="2"/>
</dbReference>
<dbReference type="Pfam" id="PF04545">
    <property type="entry name" value="Sigma70_r4"/>
    <property type="match status" value="1"/>
</dbReference>
<dbReference type="InterPro" id="IPR007624">
    <property type="entry name" value="RNA_pol_sigma70_r3"/>
</dbReference>
<evidence type="ECO:0000256" key="2">
    <source>
        <dbReference type="ARBA" id="ARBA00023015"/>
    </source>
</evidence>
<dbReference type="Proteomes" id="UP001445335">
    <property type="component" value="Unassembled WGS sequence"/>
</dbReference>
<dbReference type="SUPFAM" id="SSF88946">
    <property type="entry name" value="Sigma2 domain of RNA polymerase sigma factors"/>
    <property type="match status" value="1"/>
</dbReference>
<protein>
    <recommendedName>
        <fullName evidence="6">RNA polymerase sigma-70 domain-containing protein</fullName>
    </recommendedName>
</protein>
<dbReference type="Pfam" id="PF04542">
    <property type="entry name" value="Sigma70_r2"/>
    <property type="match status" value="1"/>
</dbReference>
<keyword evidence="4" id="KW-0238">DNA-binding</keyword>
<keyword evidence="3" id="KW-0731">Sigma factor</keyword>
<dbReference type="GO" id="GO:0006352">
    <property type="term" value="P:DNA-templated transcription initiation"/>
    <property type="evidence" value="ECO:0007669"/>
    <property type="project" value="InterPro"/>
</dbReference>
<keyword evidence="2" id="KW-0805">Transcription regulation</keyword>
<name>A0AAW1S4C0_9CHLO</name>
<dbReference type="CDD" id="cd06171">
    <property type="entry name" value="Sigma70_r4"/>
    <property type="match status" value="1"/>
</dbReference>
<dbReference type="Gene3D" id="1.10.601.10">
    <property type="entry name" value="RNA Polymerase Primary Sigma Factor"/>
    <property type="match status" value="1"/>
</dbReference>
<dbReference type="PROSITE" id="PS00716">
    <property type="entry name" value="SIGMA70_2"/>
    <property type="match status" value="1"/>
</dbReference>
<evidence type="ECO:0000256" key="4">
    <source>
        <dbReference type="ARBA" id="ARBA00023125"/>
    </source>
</evidence>
<evidence type="ECO:0000313" key="8">
    <source>
        <dbReference type="Proteomes" id="UP001445335"/>
    </source>
</evidence>
<dbReference type="InterPro" id="IPR000943">
    <property type="entry name" value="RNA_pol_sigma70"/>
</dbReference>
<dbReference type="Pfam" id="PF04539">
    <property type="entry name" value="Sigma70_r3"/>
    <property type="match status" value="1"/>
</dbReference>
<sequence length="373" mass="40690">MAADALAGTPEAVDARLLRRLKRALQHGQTQGGDPSAADDNLKAFITNLGNTEVLQRDSEAALGNMVRKGAVAEQGKAALGERLGRQATLAEAAAEQGLLSAAHLQLLLANAVAARALLVQHNLRLVISIAKRYTNRGVDVADLVQEGLVGLSKSIDKFCVAKGYKFSTYASWWIRQTITRCISERSRVVRLPVHIYEAFARINRVRDELRARNGSPPSDEEVGALLGLPPARVAAYRRHVIPARSLEQPVQPGVERRDPLLWADKLVADDVDESSALAGGGMREDINAALSTLPPRERNVVRMRYGLHRTDGQSMNLHEVSAAYGLSKERIRQIEETAMSKLRLPWRRTLLSAPSAYSGEQDVAGELDPLAV</sequence>
<dbReference type="GO" id="GO:0003677">
    <property type="term" value="F:DNA binding"/>
    <property type="evidence" value="ECO:0007669"/>
    <property type="project" value="UniProtKB-KW"/>
</dbReference>
<evidence type="ECO:0000256" key="3">
    <source>
        <dbReference type="ARBA" id="ARBA00023082"/>
    </source>
</evidence>
<comment type="similarity">
    <text evidence="1">Belongs to the sigma-70 factor family.</text>
</comment>
<dbReference type="EMBL" id="JALJOU010000012">
    <property type="protein sequence ID" value="KAK9840772.1"/>
    <property type="molecule type" value="Genomic_DNA"/>
</dbReference>
<gene>
    <name evidence="7" type="ORF">WJX81_003904</name>
</gene>
<dbReference type="InterPro" id="IPR013325">
    <property type="entry name" value="RNA_pol_sigma_r2"/>
</dbReference>
<keyword evidence="8" id="KW-1185">Reference proteome</keyword>
<dbReference type="InterPro" id="IPR007630">
    <property type="entry name" value="RNA_pol_sigma70_r4"/>
</dbReference>
<feature type="domain" description="RNA polymerase sigma-70" evidence="6">
    <location>
        <begin position="317"/>
        <end position="343"/>
    </location>
</feature>
<keyword evidence="5" id="KW-0804">Transcription</keyword>
<evidence type="ECO:0000256" key="1">
    <source>
        <dbReference type="ARBA" id="ARBA00007788"/>
    </source>
</evidence>
<dbReference type="GO" id="GO:0016987">
    <property type="term" value="F:sigma factor activity"/>
    <property type="evidence" value="ECO:0007669"/>
    <property type="project" value="UniProtKB-KW"/>
</dbReference>
<dbReference type="InterPro" id="IPR013324">
    <property type="entry name" value="RNA_pol_sigma_r3/r4-like"/>
</dbReference>
<dbReference type="InterPro" id="IPR050239">
    <property type="entry name" value="Sigma-70_RNA_pol_init_factors"/>
</dbReference>
<proteinExistence type="inferred from homology"/>
<dbReference type="PANTHER" id="PTHR30603">
    <property type="entry name" value="RNA POLYMERASE SIGMA FACTOR RPO"/>
    <property type="match status" value="1"/>
</dbReference>
<dbReference type="Gene3D" id="1.10.10.10">
    <property type="entry name" value="Winged helix-like DNA-binding domain superfamily/Winged helix DNA-binding domain"/>
    <property type="match status" value="2"/>
</dbReference>
<dbReference type="PANTHER" id="PTHR30603:SF47">
    <property type="entry name" value="RNA POLYMERASE SIGMA FACTOR SIGD, CHLOROPLASTIC"/>
    <property type="match status" value="1"/>
</dbReference>
<evidence type="ECO:0000259" key="6">
    <source>
        <dbReference type="PROSITE" id="PS00716"/>
    </source>
</evidence>
<evidence type="ECO:0000256" key="5">
    <source>
        <dbReference type="ARBA" id="ARBA00023163"/>
    </source>
</evidence>
<dbReference type="InterPro" id="IPR036388">
    <property type="entry name" value="WH-like_DNA-bd_sf"/>
</dbReference>
<evidence type="ECO:0000313" key="7">
    <source>
        <dbReference type="EMBL" id="KAK9840772.1"/>
    </source>
</evidence>
<dbReference type="InterPro" id="IPR014284">
    <property type="entry name" value="RNA_pol_sigma-70_dom"/>
</dbReference>
<dbReference type="NCBIfam" id="TIGR02937">
    <property type="entry name" value="sigma70-ECF"/>
    <property type="match status" value="1"/>
</dbReference>
<dbReference type="PRINTS" id="PR00046">
    <property type="entry name" value="SIGMA70FCT"/>
</dbReference>
<dbReference type="InterPro" id="IPR007627">
    <property type="entry name" value="RNA_pol_sigma70_r2"/>
</dbReference>
<reference evidence="7 8" key="1">
    <citation type="journal article" date="2024" name="Nat. Commun.">
        <title>Phylogenomics reveals the evolutionary origins of lichenization in chlorophyte algae.</title>
        <authorList>
            <person name="Puginier C."/>
            <person name="Libourel C."/>
            <person name="Otte J."/>
            <person name="Skaloud P."/>
            <person name="Haon M."/>
            <person name="Grisel S."/>
            <person name="Petersen M."/>
            <person name="Berrin J.G."/>
            <person name="Delaux P.M."/>
            <person name="Dal Grande F."/>
            <person name="Keller J."/>
        </authorList>
    </citation>
    <scope>NUCLEOTIDE SEQUENCE [LARGE SCALE GENOMIC DNA]</scope>
    <source>
        <strain evidence="7 8">SAG 245.80</strain>
    </source>
</reference>
<organism evidence="7 8">
    <name type="scientific">Elliptochloris bilobata</name>
    <dbReference type="NCBI Taxonomy" id="381761"/>
    <lineage>
        <taxon>Eukaryota</taxon>
        <taxon>Viridiplantae</taxon>
        <taxon>Chlorophyta</taxon>
        <taxon>core chlorophytes</taxon>
        <taxon>Trebouxiophyceae</taxon>
        <taxon>Trebouxiophyceae incertae sedis</taxon>
        <taxon>Elliptochloris clade</taxon>
        <taxon>Elliptochloris</taxon>
    </lineage>
</organism>
<comment type="caution">
    <text evidence="7">The sequence shown here is derived from an EMBL/GenBank/DDBJ whole genome shotgun (WGS) entry which is preliminary data.</text>
</comment>
<accession>A0AAW1S4C0</accession>
<dbReference type="AlphaFoldDB" id="A0AAW1S4C0"/>